<evidence type="ECO:0000313" key="3">
    <source>
        <dbReference type="Proteomes" id="UP000076761"/>
    </source>
</evidence>
<evidence type="ECO:0000313" key="2">
    <source>
        <dbReference type="EMBL" id="KZT23378.1"/>
    </source>
</evidence>
<dbReference type="EMBL" id="KV425586">
    <property type="protein sequence ID" value="KZT23378.1"/>
    <property type="molecule type" value="Genomic_DNA"/>
</dbReference>
<protein>
    <submittedName>
        <fullName evidence="2">Uncharacterized protein</fullName>
    </submittedName>
</protein>
<gene>
    <name evidence="2" type="ORF">NEOLEDRAFT_560374</name>
</gene>
<dbReference type="InParanoid" id="A0A165R6M6"/>
<organism evidence="2 3">
    <name type="scientific">Neolentinus lepideus HHB14362 ss-1</name>
    <dbReference type="NCBI Taxonomy" id="1314782"/>
    <lineage>
        <taxon>Eukaryota</taxon>
        <taxon>Fungi</taxon>
        <taxon>Dikarya</taxon>
        <taxon>Basidiomycota</taxon>
        <taxon>Agaricomycotina</taxon>
        <taxon>Agaricomycetes</taxon>
        <taxon>Gloeophyllales</taxon>
        <taxon>Gloeophyllaceae</taxon>
        <taxon>Neolentinus</taxon>
    </lineage>
</organism>
<feature type="region of interest" description="Disordered" evidence="1">
    <location>
        <begin position="1"/>
        <end position="21"/>
    </location>
</feature>
<dbReference type="Proteomes" id="UP000076761">
    <property type="component" value="Unassembled WGS sequence"/>
</dbReference>
<proteinExistence type="predicted"/>
<accession>A0A165R6M6</accession>
<keyword evidence="3" id="KW-1185">Reference proteome</keyword>
<dbReference type="AlphaFoldDB" id="A0A165R6M6"/>
<sequence>MFHNFRVPRPDPPHILDNSDSPIDTLSELDILSEPFGNDSDCPSSAFTTDQRSASAVEFQFYEGPNKPIFQQVQFITPSSRTLLLDSPDSVFSDGSWPVTPGSQTTASMSTGMFSQYQASAISGNSLLGSLSHSTRCQNGSV</sequence>
<name>A0A165R6M6_9AGAM</name>
<evidence type="ECO:0000256" key="1">
    <source>
        <dbReference type="SAM" id="MobiDB-lite"/>
    </source>
</evidence>
<reference evidence="2 3" key="1">
    <citation type="journal article" date="2016" name="Mol. Biol. Evol.">
        <title>Comparative Genomics of Early-Diverging Mushroom-Forming Fungi Provides Insights into the Origins of Lignocellulose Decay Capabilities.</title>
        <authorList>
            <person name="Nagy L.G."/>
            <person name="Riley R."/>
            <person name="Tritt A."/>
            <person name="Adam C."/>
            <person name="Daum C."/>
            <person name="Floudas D."/>
            <person name="Sun H."/>
            <person name="Yadav J.S."/>
            <person name="Pangilinan J."/>
            <person name="Larsson K.H."/>
            <person name="Matsuura K."/>
            <person name="Barry K."/>
            <person name="Labutti K."/>
            <person name="Kuo R."/>
            <person name="Ohm R.A."/>
            <person name="Bhattacharya S.S."/>
            <person name="Shirouzu T."/>
            <person name="Yoshinaga Y."/>
            <person name="Martin F.M."/>
            <person name="Grigoriev I.V."/>
            <person name="Hibbett D.S."/>
        </authorList>
    </citation>
    <scope>NUCLEOTIDE SEQUENCE [LARGE SCALE GENOMIC DNA]</scope>
    <source>
        <strain evidence="2 3">HHB14362 ss-1</strain>
    </source>
</reference>